<keyword evidence="2" id="KW-1185">Reference proteome</keyword>
<organism evidence="1 2">
    <name type="scientific">Lepidopterella palustris CBS 459.81</name>
    <dbReference type="NCBI Taxonomy" id="1314670"/>
    <lineage>
        <taxon>Eukaryota</taxon>
        <taxon>Fungi</taxon>
        <taxon>Dikarya</taxon>
        <taxon>Ascomycota</taxon>
        <taxon>Pezizomycotina</taxon>
        <taxon>Dothideomycetes</taxon>
        <taxon>Pleosporomycetidae</taxon>
        <taxon>Mytilinidiales</taxon>
        <taxon>Argynnaceae</taxon>
        <taxon>Lepidopterella</taxon>
    </lineage>
</organism>
<dbReference type="EMBL" id="KV744998">
    <property type="protein sequence ID" value="OCK79580.1"/>
    <property type="molecule type" value="Genomic_DNA"/>
</dbReference>
<dbReference type="AlphaFoldDB" id="A0A8E2JEE4"/>
<sequence>MRKNELLFLPEDFSSKCIALIASALPHFIPWRIWHGQVPRYEPSASVNCGQHPSHLMACQYHLACSQLYAWLCSIGYVQPHLFDAQVLDVLSIMISSRYNLSSASLLCQDQTIATAPDYLTPSSLSFPKAFHLLIVYTCFSQLDVDRPAAICTLLLPSKLILSYISRWCEII</sequence>
<name>A0A8E2JEE4_9PEZI</name>
<accession>A0A8E2JEE4</accession>
<proteinExistence type="predicted"/>
<evidence type="ECO:0000313" key="2">
    <source>
        <dbReference type="Proteomes" id="UP000250266"/>
    </source>
</evidence>
<gene>
    <name evidence="1" type="ORF">K432DRAFT_63786</name>
</gene>
<evidence type="ECO:0000313" key="1">
    <source>
        <dbReference type="EMBL" id="OCK79580.1"/>
    </source>
</evidence>
<reference evidence="1 2" key="1">
    <citation type="journal article" date="2016" name="Nat. Commun.">
        <title>Ectomycorrhizal ecology is imprinted in the genome of the dominant symbiotic fungus Cenococcum geophilum.</title>
        <authorList>
            <consortium name="DOE Joint Genome Institute"/>
            <person name="Peter M."/>
            <person name="Kohler A."/>
            <person name="Ohm R.A."/>
            <person name="Kuo A."/>
            <person name="Krutzmann J."/>
            <person name="Morin E."/>
            <person name="Arend M."/>
            <person name="Barry K.W."/>
            <person name="Binder M."/>
            <person name="Choi C."/>
            <person name="Clum A."/>
            <person name="Copeland A."/>
            <person name="Grisel N."/>
            <person name="Haridas S."/>
            <person name="Kipfer T."/>
            <person name="LaButti K."/>
            <person name="Lindquist E."/>
            <person name="Lipzen A."/>
            <person name="Maire R."/>
            <person name="Meier B."/>
            <person name="Mihaltcheva S."/>
            <person name="Molinier V."/>
            <person name="Murat C."/>
            <person name="Poggeler S."/>
            <person name="Quandt C.A."/>
            <person name="Sperisen C."/>
            <person name="Tritt A."/>
            <person name="Tisserant E."/>
            <person name="Crous P.W."/>
            <person name="Henrissat B."/>
            <person name="Nehls U."/>
            <person name="Egli S."/>
            <person name="Spatafora J.W."/>
            <person name="Grigoriev I.V."/>
            <person name="Martin F.M."/>
        </authorList>
    </citation>
    <scope>NUCLEOTIDE SEQUENCE [LARGE SCALE GENOMIC DNA]</scope>
    <source>
        <strain evidence="1 2">CBS 459.81</strain>
    </source>
</reference>
<dbReference type="Proteomes" id="UP000250266">
    <property type="component" value="Unassembled WGS sequence"/>
</dbReference>
<protein>
    <submittedName>
        <fullName evidence="1">Uncharacterized protein</fullName>
    </submittedName>
</protein>